<feature type="domain" description="DnaB/C C-terminal" evidence="2">
    <location>
        <begin position="311"/>
        <end position="367"/>
    </location>
</feature>
<evidence type="ECO:0000313" key="4">
    <source>
        <dbReference type="EMBL" id="QTX03252.1"/>
    </source>
</evidence>
<dbReference type="InterPro" id="IPR058660">
    <property type="entry name" value="WHD_DnaB"/>
</dbReference>
<name>A0A975FJU9_LOWBP</name>
<accession>A0A975FJU9</accession>
<dbReference type="Pfam" id="PF07261">
    <property type="entry name" value="DnaB_2"/>
    <property type="match status" value="1"/>
</dbReference>
<dbReference type="KEGG" id="pluf:LFWB_6990"/>
<feature type="domain" description="Replicative helicase loading/DNA remodeling protein DnaB N-terminal winged helix" evidence="3">
    <location>
        <begin position="4"/>
        <end position="233"/>
    </location>
</feature>
<dbReference type="EMBL" id="CP054393">
    <property type="protein sequence ID" value="QTX03252.1"/>
    <property type="molecule type" value="Genomic_DNA"/>
</dbReference>
<evidence type="ECO:0000259" key="2">
    <source>
        <dbReference type="Pfam" id="PF07261"/>
    </source>
</evidence>
<dbReference type="Proteomes" id="UP000672038">
    <property type="component" value="Chromosome"/>
</dbReference>
<evidence type="ECO:0000313" key="5">
    <source>
        <dbReference type="Proteomes" id="UP000672038"/>
    </source>
</evidence>
<organism evidence="4 5">
    <name type="scientific">Loofah witches'-broom phytoplasma</name>
    <dbReference type="NCBI Taxonomy" id="35773"/>
    <lineage>
        <taxon>Bacteria</taxon>
        <taxon>Bacillati</taxon>
        <taxon>Mycoplasmatota</taxon>
        <taxon>Mollicutes</taxon>
        <taxon>Acholeplasmatales</taxon>
        <taxon>Acholeplasmataceae</taxon>
        <taxon>Candidatus Phytoplasma</taxon>
        <taxon>16SrVIII (Loofah witches'-broom group)</taxon>
    </lineage>
</organism>
<dbReference type="RefSeq" id="WP_210954676.1">
    <property type="nucleotide sequence ID" value="NZ_CP054393.1"/>
</dbReference>
<comment type="similarity">
    <text evidence="1">Belongs to the DnaB/DnaD family.</text>
</comment>
<sequence>MLFLEKFSIQNDFFLTEQEQKILFFLYQPLTGANVLALYNTLYFLKKTTNSQFNYSHQFLFDLLNIDDVIFTKYKEKLEAINLLSTFQNDKKETIYLIKKPLNYDEFLQDPILSQFLLSEVGEEMFLQLQNLFTPLLKENIISENYKNISKNFSDVYCFRRIDVKKDIIKFSHKTKNNSNSFFQKYFNYEEFMDKLTPKFKKPFLLEWKNIEYITKLSFIYEINPVKMAKLYKEFFRDNEDNNADLNNFKIYIKNKYLKDNVRLTKVNKKNIDNEENEMIFYLKNSHPNRIISNFMKNTYICFDLYDIAFELIKKNNVDIGIINALFMYIFNKKKKDDKFPTSYNYFKTVLDSWMKKGIVTVESAYNFLTEDKQFWNDNNKFNNKNRPQWFDKMRKDLGFKN</sequence>
<reference evidence="4" key="1">
    <citation type="submission" date="2020-06" db="EMBL/GenBank/DDBJ databases">
        <title>Complete genome sequence of Candidatus Phytoplasma luffae NCHU2019.</title>
        <authorList>
            <person name="Cho S.-T."/>
            <person name="Tan C.-M."/>
            <person name="Li J.-R."/>
            <person name="Chien Y.-Y."/>
            <person name="Chiu Y.-C."/>
            <person name="Yang J.-Y."/>
            <person name="Kuo C.-H."/>
        </authorList>
    </citation>
    <scope>NUCLEOTIDE SEQUENCE</scope>
    <source>
        <strain evidence="4">NCHU2019</strain>
    </source>
</reference>
<keyword evidence="5" id="KW-1185">Reference proteome</keyword>
<protein>
    <submittedName>
        <fullName evidence="4">Replication initiation and membrane attachment protein</fullName>
    </submittedName>
</protein>
<proteinExistence type="inferred from homology"/>
<gene>
    <name evidence="4" type="primary">dnaB</name>
    <name evidence="4" type="ORF">LFWB_6990</name>
</gene>
<evidence type="ECO:0000256" key="1">
    <source>
        <dbReference type="ARBA" id="ARBA00093462"/>
    </source>
</evidence>
<dbReference type="Pfam" id="PF25888">
    <property type="entry name" value="WHD_DnaB"/>
    <property type="match status" value="1"/>
</dbReference>
<dbReference type="AlphaFoldDB" id="A0A975FJU9"/>
<evidence type="ECO:0000259" key="3">
    <source>
        <dbReference type="Pfam" id="PF25888"/>
    </source>
</evidence>
<dbReference type="InterPro" id="IPR006343">
    <property type="entry name" value="DnaB/C_C"/>
</dbReference>